<dbReference type="RefSeq" id="WP_380082595.1">
    <property type="nucleotide sequence ID" value="NZ_JBHSWD010000001.1"/>
</dbReference>
<feature type="region of interest" description="Disordered" evidence="1">
    <location>
        <begin position="129"/>
        <end position="169"/>
    </location>
</feature>
<accession>A0ABW1YDV1</accession>
<organism evidence="2 3">
    <name type="scientific">Deinococcus lacus</name>
    <dbReference type="NCBI Taxonomy" id="392561"/>
    <lineage>
        <taxon>Bacteria</taxon>
        <taxon>Thermotogati</taxon>
        <taxon>Deinococcota</taxon>
        <taxon>Deinococci</taxon>
        <taxon>Deinococcales</taxon>
        <taxon>Deinococcaceae</taxon>
        <taxon>Deinococcus</taxon>
    </lineage>
</organism>
<protein>
    <recommendedName>
        <fullName evidence="4">Lipoprotein</fullName>
    </recommendedName>
</protein>
<dbReference type="EMBL" id="JBHSWD010000001">
    <property type="protein sequence ID" value="MFC6591593.1"/>
    <property type="molecule type" value="Genomic_DNA"/>
</dbReference>
<evidence type="ECO:0008006" key="4">
    <source>
        <dbReference type="Google" id="ProtNLM"/>
    </source>
</evidence>
<feature type="compositionally biased region" description="Pro residues" evidence="1">
    <location>
        <begin position="159"/>
        <end position="169"/>
    </location>
</feature>
<comment type="caution">
    <text evidence="2">The sequence shown here is derived from an EMBL/GenBank/DDBJ whole genome shotgun (WGS) entry which is preliminary data.</text>
</comment>
<evidence type="ECO:0000313" key="3">
    <source>
        <dbReference type="Proteomes" id="UP001596297"/>
    </source>
</evidence>
<reference evidence="3" key="1">
    <citation type="journal article" date="2019" name="Int. J. Syst. Evol. Microbiol.">
        <title>The Global Catalogue of Microorganisms (GCM) 10K type strain sequencing project: providing services to taxonomists for standard genome sequencing and annotation.</title>
        <authorList>
            <consortium name="The Broad Institute Genomics Platform"/>
            <consortium name="The Broad Institute Genome Sequencing Center for Infectious Disease"/>
            <person name="Wu L."/>
            <person name="Ma J."/>
        </authorList>
    </citation>
    <scope>NUCLEOTIDE SEQUENCE [LARGE SCALE GENOMIC DNA]</scope>
    <source>
        <strain evidence="3">CGMCC 1.15772</strain>
    </source>
</reference>
<dbReference type="Proteomes" id="UP001596297">
    <property type="component" value="Unassembled WGS sequence"/>
</dbReference>
<keyword evidence="3" id="KW-1185">Reference proteome</keyword>
<evidence type="ECO:0000256" key="1">
    <source>
        <dbReference type="SAM" id="MobiDB-lite"/>
    </source>
</evidence>
<name>A0ABW1YDV1_9DEIO</name>
<proteinExistence type="predicted"/>
<sequence length="169" mass="17905">MKRLFGFLATVLCTACSFVEPANPVPGARLMVSPSDLRMSPCETRGVQVSFDRPRLTSEPAGRYRLEAWGGSGIQQVMPSFAVIGDQAEISLRVTAACNAEGYSPVFVTVLDDQGRSLRKSVGVTVRRPVTGPAPVRPVALPPGVMPGQPVQDTLSPTVPAPVRPAPLP</sequence>
<gene>
    <name evidence="2" type="ORF">ACFP81_05900</name>
</gene>
<evidence type="ECO:0000313" key="2">
    <source>
        <dbReference type="EMBL" id="MFC6591593.1"/>
    </source>
</evidence>